<dbReference type="EMBL" id="NMVO01000003">
    <property type="protein sequence ID" value="OYO16403.1"/>
    <property type="molecule type" value="Genomic_DNA"/>
</dbReference>
<dbReference type="PANTHER" id="PTHR40763:SF5">
    <property type="entry name" value="MEMBRANE PROTEIN"/>
    <property type="match status" value="1"/>
</dbReference>
<organism evidence="2 3">
    <name type="scientific">Enemella evansiae</name>
    <dbReference type="NCBI Taxonomy" id="2016499"/>
    <lineage>
        <taxon>Bacteria</taxon>
        <taxon>Bacillati</taxon>
        <taxon>Actinomycetota</taxon>
        <taxon>Actinomycetes</taxon>
        <taxon>Propionibacteriales</taxon>
        <taxon>Propionibacteriaceae</taxon>
        <taxon>Enemella</taxon>
    </lineage>
</organism>
<feature type="domain" description="DUF1707" evidence="1">
    <location>
        <begin position="7"/>
        <end position="59"/>
    </location>
</feature>
<keyword evidence="3" id="KW-1185">Reference proteome</keyword>
<dbReference type="OrthoDB" id="4772576at2"/>
<accession>A0A255GPU4</accession>
<evidence type="ECO:0000313" key="2">
    <source>
        <dbReference type="EMBL" id="OYO16403.1"/>
    </source>
</evidence>
<dbReference type="Pfam" id="PF08044">
    <property type="entry name" value="DUF1707"/>
    <property type="match status" value="1"/>
</dbReference>
<dbReference type="Proteomes" id="UP000215896">
    <property type="component" value="Unassembled WGS sequence"/>
</dbReference>
<gene>
    <name evidence="2" type="ORF">CGZ94_04265</name>
</gene>
<dbReference type="PANTHER" id="PTHR40763">
    <property type="entry name" value="MEMBRANE PROTEIN-RELATED"/>
    <property type="match status" value="1"/>
</dbReference>
<name>A0A255GPU4_9ACTN</name>
<reference evidence="2 3" key="1">
    <citation type="submission" date="2017-07" db="EMBL/GenBank/DDBJ databases">
        <title>Draft whole genome sequences of clinical Proprionibacteriaceae strains.</title>
        <authorList>
            <person name="Bernier A.-M."/>
            <person name="Bernard K."/>
            <person name="Domingo M.-C."/>
        </authorList>
    </citation>
    <scope>NUCLEOTIDE SEQUENCE [LARGE SCALE GENOMIC DNA]</scope>
    <source>
        <strain evidence="2 3">NML 030167</strain>
    </source>
</reference>
<protein>
    <recommendedName>
        <fullName evidence="1">DUF1707 domain-containing protein</fullName>
    </recommendedName>
</protein>
<proteinExistence type="predicted"/>
<dbReference type="RefSeq" id="WP_094404853.1">
    <property type="nucleotide sequence ID" value="NZ_NMVO01000003.1"/>
</dbReference>
<comment type="caution">
    <text evidence="2">The sequence shown here is derived from an EMBL/GenBank/DDBJ whole genome shotgun (WGS) entry which is preliminary data.</text>
</comment>
<dbReference type="InterPro" id="IPR012551">
    <property type="entry name" value="DUF1707_SHOCT-like"/>
</dbReference>
<evidence type="ECO:0000313" key="3">
    <source>
        <dbReference type="Proteomes" id="UP000215896"/>
    </source>
</evidence>
<sequence length="200" mass="21439">MTSPSELRAGNDDRERAIAVLQEAYAEGRLSVEELRDRAAAAQQAVTFADLDALLADLPVAGASVSHQSQPGSSMENPLIIDAGWSIEKRDGDWQIPEFLLLRGSAGSVKLNCLAARTTHQVIHVWVDGGMGTVRIVLPDGWAADTSGVIKSMGTVRNKVDDTPLAGRPILVVNGQAGMGTLIVRYANGWERKKAAKELR</sequence>
<dbReference type="AlphaFoldDB" id="A0A255GPU4"/>
<evidence type="ECO:0000259" key="1">
    <source>
        <dbReference type="Pfam" id="PF08044"/>
    </source>
</evidence>